<dbReference type="InterPro" id="IPR050583">
    <property type="entry name" value="Mycobacterial_A85_antigen"/>
</dbReference>
<dbReference type="EMBL" id="AEPV01000068">
    <property type="protein sequence ID" value="EFU73386.1"/>
    <property type="molecule type" value="Genomic_DNA"/>
</dbReference>
<accession>E6LHD2</accession>
<name>E6LHD2_ENTI1</name>
<keyword evidence="2" id="KW-1185">Reference proteome</keyword>
<dbReference type="PATRIC" id="fig|888064.11.peg.990"/>
<dbReference type="SUPFAM" id="SSF53474">
    <property type="entry name" value="alpha/beta-Hydrolases"/>
    <property type="match status" value="1"/>
</dbReference>
<dbReference type="InterPro" id="IPR000801">
    <property type="entry name" value="Esterase-like"/>
</dbReference>
<dbReference type="GO" id="GO:0016747">
    <property type="term" value="F:acyltransferase activity, transferring groups other than amino-acyl groups"/>
    <property type="evidence" value="ECO:0007669"/>
    <property type="project" value="TreeGrafter"/>
</dbReference>
<reference evidence="1 2" key="1">
    <citation type="submission" date="2010-12" db="EMBL/GenBank/DDBJ databases">
        <authorList>
            <person name="Muzny D."/>
            <person name="Qin X."/>
            <person name="Deng J."/>
            <person name="Jiang H."/>
            <person name="Liu Y."/>
            <person name="Qu J."/>
            <person name="Song X.-Z."/>
            <person name="Zhang L."/>
            <person name="Thornton R."/>
            <person name="Coyle M."/>
            <person name="Francisco L."/>
            <person name="Jackson L."/>
            <person name="Javaid M."/>
            <person name="Korchina V."/>
            <person name="Kovar C."/>
            <person name="Mata R."/>
            <person name="Mathew T."/>
            <person name="Ngo R."/>
            <person name="Nguyen L."/>
            <person name="Nguyen N."/>
            <person name="Okwuonu G."/>
            <person name="Ongeri F."/>
            <person name="Pham C."/>
            <person name="Simmons D."/>
            <person name="Wilczek-Boney K."/>
            <person name="Hale W."/>
            <person name="Jakkamsetti A."/>
            <person name="Pham P."/>
            <person name="Ruth R."/>
            <person name="San Lucas F."/>
            <person name="Warren J."/>
            <person name="Zhang J."/>
            <person name="Zhao Z."/>
            <person name="Zhou C."/>
            <person name="Zhu D."/>
            <person name="Lee S."/>
            <person name="Bess C."/>
            <person name="Blankenburg K."/>
            <person name="Forbes L."/>
            <person name="Fu Q."/>
            <person name="Gubbala S."/>
            <person name="Hirani K."/>
            <person name="Jayaseelan J.C."/>
            <person name="Lara F."/>
            <person name="Munidasa M."/>
            <person name="Palculict T."/>
            <person name="Patil S."/>
            <person name="Pu L.-L."/>
            <person name="Saada N."/>
            <person name="Tang L."/>
            <person name="Weissenberger G."/>
            <person name="Zhu Y."/>
            <person name="Hemphill L."/>
            <person name="Shang Y."/>
            <person name="Youmans B."/>
            <person name="Ayvaz T."/>
            <person name="Ross M."/>
            <person name="Santibanez J."/>
            <person name="Aqrawi P."/>
            <person name="Gross S."/>
            <person name="Joshi V."/>
            <person name="Fowler G."/>
            <person name="Nazareth L."/>
            <person name="Reid J."/>
            <person name="Worley K."/>
            <person name="Petrosino J."/>
            <person name="Highlander S."/>
            <person name="Gibbs R."/>
        </authorList>
    </citation>
    <scope>NUCLEOTIDE SEQUENCE [LARGE SCALE GENOMIC DNA]</scope>
    <source>
        <strain evidence="2">DSM 15952 / CCUG 50447 / LMG 22039 / TP 1.5</strain>
    </source>
</reference>
<dbReference type="Gene3D" id="3.40.50.1820">
    <property type="entry name" value="alpha/beta hydrolase"/>
    <property type="match status" value="1"/>
</dbReference>
<dbReference type="eggNOG" id="COG0627">
    <property type="taxonomic scope" value="Bacteria"/>
</dbReference>
<evidence type="ECO:0000313" key="1">
    <source>
        <dbReference type="EMBL" id="EFU73386.1"/>
    </source>
</evidence>
<dbReference type="PANTHER" id="PTHR48098">
    <property type="entry name" value="ENTEROCHELIN ESTERASE-RELATED"/>
    <property type="match status" value="1"/>
</dbReference>
<dbReference type="Pfam" id="PF00756">
    <property type="entry name" value="Esterase"/>
    <property type="match status" value="1"/>
</dbReference>
<gene>
    <name evidence="1" type="primary">estA2</name>
    <name evidence="1" type="ORF">HMPREF9088_1772</name>
</gene>
<dbReference type="STRING" id="888064.HMPREF9088_1772"/>
<dbReference type="EC" id="3.1.-.-" evidence="1"/>
<evidence type="ECO:0000313" key="2">
    <source>
        <dbReference type="Proteomes" id="UP000010296"/>
    </source>
</evidence>
<dbReference type="AlphaFoldDB" id="E6LHD2"/>
<dbReference type="InterPro" id="IPR029058">
    <property type="entry name" value="AB_hydrolase_fold"/>
</dbReference>
<dbReference type="GO" id="GO:0016787">
    <property type="term" value="F:hydrolase activity"/>
    <property type="evidence" value="ECO:0007669"/>
    <property type="project" value="UniProtKB-KW"/>
</dbReference>
<organism evidence="1 2">
    <name type="scientific">Enterococcus italicus (strain DSM 15952 / CCUG 50447 / LMG 22039 / TP 1.5)</name>
    <dbReference type="NCBI Taxonomy" id="888064"/>
    <lineage>
        <taxon>Bacteria</taxon>
        <taxon>Bacillati</taxon>
        <taxon>Bacillota</taxon>
        <taxon>Bacilli</taxon>
        <taxon>Lactobacillales</taxon>
        <taxon>Enterococcaceae</taxon>
        <taxon>Enterococcus</taxon>
    </lineage>
</organism>
<keyword evidence="1" id="KW-0378">Hydrolase</keyword>
<comment type="caution">
    <text evidence="1">The sequence shown here is derived from an EMBL/GenBank/DDBJ whole genome shotgun (WGS) entry which is preliminary data.</text>
</comment>
<dbReference type="Proteomes" id="UP000010296">
    <property type="component" value="Unassembled WGS sequence"/>
</dbReference>
<sequence length="277" mass="31550">MMMDKNGVDGMAVAEFDFYSDALKRETSFSVCIPNDVTAEQKKQYAKAYSREMKTLYLLHGYGRNHHTWLLNSRITELSIQYNLAVVFPDGENSFYVDRPGAGNEYCRFVGQELVDYTRRMFGLSHKREDTFIGGLSMGGYGALHVGLAFPDTFGKIFALSSALIIHDIQGIPSSHQDAIADYAYYAEKFGDLDQVAASLYNPERQLEKIQAEDGTLPELYVACGTEDFLIEQNRTFARFLESKEIPVTYLESPGIHDWEFWNEYLEPSLKWLMGNN</sequence>
<dbReference type="PANTHER" id="PTHR48098:SF1">
    <property type="entry name" value="DIACYLGLYCEROL ACYLTRANSFERASE_MYCOLYLTRANSFERASE AG85A"/>
    <property type="match status" value="1"/>
</dbReference>
<proteinExistence type="predicted"/>
<dbReference type="HOGENOM" id="CLU_037618_3_0_9"/>
<protein>
    <submittedName>
        <fullName evidence="1">Putative esterase</fullName>
        <ecNumber evidence="1">3.1.-.-</ecNumber>
    </submittedName>
</protein>